<proteinExistence type="inferred from homology"/>
<comment type="similarity">
    <text evidence="1">Belongs to the DprA/Smf family.</text>
</comment>
<keyword evidence="4" id="KW-1185">Reference proteome</keyword>
<dbReference type="Proteomes" id="UP000000260">
    <property type="component" value="Chromosome"/>
</dbReference>
<name>A7MN45_CROS8</name>
<evidence type="ECO:0000313" key="4">
    <source>
        <dbReference type="Proteomes" id="UP000000260"/>
    </source>
</evidence>
<dbReference type="AlphaFoldDB" id="A7MN45"/>
<dbReference type="KEGG" id="esa:ESA_03015"/>
<reference evidence="3 4" key="1">
    <citation type="journal article" date="2010" name="PLoS ONE">
        <title>Genome sequence of Cronobacter sakazakii BAA-894 and comparative genomic hybridization analysis with other Cronobacter species.</title>
        <authorList>
            <person name="Kucerova E."/>
            <person name="Clifton S.W."/>
            <person name="Xia X.Q."/>
            <person name="Long F."/>
            <person name="Porwollik S."/>
            <person name="Fulton L."/>
            <person name="Fronick C."/>
            <person name="Minx P."/>
            <person name="Kyung K."/>
            <person name="Warren W."/>
            <person name="Fulton R."/>
            <person name="Feng D."/>
            <person name="Wollam A."/>
            <person name="Shah N."/>
            <person name="Bhonagiri V."/>
            <person name="Nash W.E."/>
            <person name="Hallsworth-Pepin K."/>
            <person name="Wilson R.K."/>
            <person name="McClelland M."/>
            <person name="Forsythe S.J."/>
        </authorList>
    </citation>
    <scope>NUCLEOTIDE SEQUENCE [LARGE SCALE GENOMIC DNA]</scope>
    <source>
        <strain evidence="3 4">ATCC BAA-894</strain>
    </source>
</reference>
<dbReference type="PANTHER" id="PTHR43022">
    <property type="entry name" value="PROTEIN SMF"/>
    <property type="match status" value="1"/>
</dbReference>
<evidence type="ECO:0000256" key="1">
    <source>
        <dbReference type="ARBA" id="ARBA00006525"/>
    </source>
</evidence>
<dbReference type="Pfam" id="PF02481">
    <property type="entry name" value="DNA_processg_A"/>
    <property type="match status" value="1"/>
</dbReference>
<dbReference type="PANTHER" id="PTHR43022:SF1">
    <property type="entry name" value="PROTEIN SMF"/>
    <property type="match status" value="1"/>
</dbReference>
<dbReference type="GO" id="GO:0009294">
    <property type="term" value="P:DNA-mediated transformation"/>
    <property type="evidence" value="ECO:0007669"/>
    <property type="project" value="InterPro"/>
</dbReference>
<feature type="domain" description="Smf/DprA SLOG" evidence="2">
    <location>
        <begin position="94"/>
        <end position="270"/>
    </location>
</feature>
<dbReference type="InterPro" id="IPR003488">
    <property type="entry name" value="DprA"/>
</dbReference>
<accession>A7MN45</accession>
<gene>
    <name evidence="3" type="ordered locus">ESA_03015</name>
</gene>
<dbReference type="HOGENOM" id="CLU_029601_3_2_6"/>
<organism evidence="3 4">
    <name type="scientific">Cronobacter sakazakii (strain ATCC BAA-894)</name>
    <name type="common">Enterobacter sakazakii</name>
    <dbReference type="NCBI Taxonomy" id="290339"/>
    <lineage>
        <taxon>Bacteria</taxon>
        <taxon>Pseudomonadati</taxon>
        <taxon>Pseudomonadota</taxon>
        <taxon>Gammaproteobacteria</taxon>
        <taxon>Enterobacterales</taxon>
        <taxon>Enterobacteriaceae</taxon>
        <taxon>Cronobacter</taxon>
    </lineage>
</organism>
<dbReference type="EMBL" id="CP000783">
    <property type="protein sequence ID" value="ABU78244.1"/>
    <property type="molecule type" value="Genomic_DNA"/>
</dbReference>
<sequence length="325" mass="36937">MEKSTDAQFDFWRNETVAFLALTSIKGVSYWTLRKIAESKIGFKEILKSSDCARLAGFLRVHLPKGDEWETMQQNLWNEGIEKARELSKRGIKLVFFDHESFPRCFKEIPDPPHWIFVEGSLENLNCKSVAIVGTRKPSDDGIFITKLIVASLLNRGFITVSGLAYGIDQIAHSESLRYGIPTVAVLGNGIFNEYPKGSNILREQIVKHGGTVITEYLPRQSYSAENFVRRNRLQAALCQVLIPVEWKIKSGTAHTVDYAYTYGRKIVNLYLPLTYHVRTELEFSEKNKSAENFEVPLKLNEAINYITSVNKSLNLLPTQQSLDL</sequence>
<evidence type="ECO:0000313" key="3">
    <source>
        <dbReference type="EMBL" id="ABU78244.1"/>
    </source>
</evidence>
<dbReference type="SUPFAM" id="SSF102405">
    <property type="entry name" value="MCP/YpsA-like"/>
    <property type="match status" value="1"/>
</dbReference>
<dbReference type="Gene3D" id="3.40.50.450">
    <property type="match status" value="1"/>
</dbReference>
<evidence type="ECO:0000259" key="2">
    <source>
        <dbReference type="Pfam" id="PF02481"/>
    </source>
</evidence>
<protein>
    <recommendedName>
        <fullName evidence="2">Smf/DprA SLOG domain-containing protein</fullName>
    </recommendedName>
</protein>
<dbReference type="RefSeq" id="WP_012125595.1">
    <property type="nucleotide sequence ID" value="NC_009778.1"/>
</dbReference>
<dbReference type="InterPro" id="IPR057666">
    <property type="entry name" value="DrpA_SLOG"/>
</dbReference>